<dbReference type="PANTHER" id="PTHR34290:SF2">
    <property type="entry name" value="OS04G0668800 PROTEIN"/>
    <property type="match status" value="1"/>
</dbReference>
<dbReference type="PATRIC" id="fig|48936.3.peg.2379"/>
<dbReference type="Proteomes" id="UP000031338">
    <property type="component" value="Unassembled WGS sequence"/>
</dbReference>
<dbReference type="AlphaFoldDB" id="A0A0B8ZIP4"/>
<dbReference type="InterPro" id="IPR044691">
    <property type="entry name" value="DCC1_Trx"/>
</dbReference>
<evidence type="ECO:0008006" key="3">
    <source>
        <dbReference type="Google" id="ProtNLM"/>
    </source>
</evidence>
<protein>
    <recommendedName>
        <fullName evidence="3">Thiol-disulfide oxidoreductase DCC</fullName>
    </recommendedName>
</protein>
<evidence type="ECO:0000313" key="2">
    <source>
        <dbReference type="Proteomes" id="UP000031338"/>
    </source>
</evidence>
<comment type="caution">
    <text evidence="1">The sequence shown here is derived from an EMBL/GenBank/DDBJ whole genome shotgun (WGS) entry which is preliminary data.</text>
</comment>
<organism evidence="1 2">
    <name type="scientific">Novosphingobium subterraneum</name>
    <dbReference type="NCBI Taxonomy" id="48936"/>
    <lineage>
        <taxon>Bacteria</taxon>
        <taxon>Pseudomonadati</taxon>
        <taxon>Pseudomonadota</taxon>
        <taxon>Alphaproteobacteria</taxon>
        <taxon>Sphingomonadales</taxon>
        <taxon>Sphingomonadaceae</taxon>
        <taxon>Novosphingobium</taxon>
    </lineage>
</organism>
<sequence>MQPMERAQPPEPNLMVWYDGACPICSREIAAMRRLDRKGAIAFVDIADPAQPCPVDRTEALARFHVAEGERILSGAAAFAAMWRAIPALRWLGLLARLRPVEHVLERCYRAFLLIRPRLQRLLK</sequence>
<dbReference type="InterPro" id="IPR007263">
    <property type="entry name" value="DCC1-like"/>
</dbReference>
<dbReference type="PANTHER" id="PTHR34290">
    <property type="entry name" value="SI:CH73-390P7.2"/>
    <property type="match status" value="1"/>
</dbReference>
<dbReference type="GO" id="GO:0015035">
    <property type="term" value="F:protein-disulfide reductase activity"/>
    <property type="evidence" value="ECO:0007669"/>
    <property type="project" value="InterPro"/>
</dbReference>
<reference evidence="1 2" key="1">
    <citation type="submission" date="2014-10" db="EMBL/GenBank/DDBJ databases">
        <title>Draft genome sequence of Novosphingobium subterraneum DSM 12447.</title>
        <authorList>
            <person name="Gan H.M."/>
            <person name="Gan H.Y."/>
            <person name="Savka M.A."/>
        </authorList>
    </citation>
    <scope>NUCLEOTIDE SEQUENCE [LARGE SCALE GENOMIC DNA]</scope>
    <source>
        <strain evidence="1 2">DSM 12447</strain>
    </source>
</reference>
<proteinExistence type="predicted"/>
<evidence type="ECO:0000313" key="1">
    <source>
        <dbReference type="EMBL" id="KHS46106.1"/>
    </source>
</evidence>
<name>A0A0B8ZIP4_9SPHN</name>
<dbReference type="STRING" id="48936.NJ75_02367"/>
<dbReference type="Pfam" id="PF04134">
    <property type="entry name" value="DCC1-like"/>
    <property type="match status" value="1"/>
</dbReference>
<gene>
    <name evidence="1" type="ORF">NJ75_02367</name>
</gene>
<dbReference type="EMBL" id="JRVC01000010">
    <property type="protein sequence ID" value="KHS46106.1"/>
    <property type="molecule type" value="Genomic_DNA"/>
</dbReference>
<accession>A0A0B8ZIP4</accession>
<keyword evidence="2" id="KW-1185">Reference proteome</keyword>